<sequence length="48" mass="4759">MSRARTKAITIAFAVFVASASFVGGVGAQSSDSVTLTVTVVDEGGEPA</sequence>
<accession>A0A7D5PAH8</accession>
<protein>
    <submittedName>
        <fullName evidence="1">Uncharacterized protein</fullName>
    </submittedName>
</protein>
<evidence type="ECO:0000313" key="2">
    <source>
        <dbReference type="Proteomes" id="UP000509346"/>
    </source>
</evidence>
<dbReference type="AlphaFoldDB" id="A0A7D5PAH8"/>
<organism evidence="1 2">
    <name type="scientific">Halosimplex pelagicum</name>
    <dbReference type="NCBI Taxonomy" id="869886"/>
    <lineage>
        <taxon>Archaea</taxon>
        <taxon>Methanobacteriati</taxon>
        <taxon>Methanobacteriota</taxon>
        <taxon>Stenosarchaea group</taxon>
        <taxon>Halobacteria</taxon>
        <taxon>Halobacteriales</taxon>
        <taxon>Haloarculaceae</taxon>
        <taxon>Halosimplex</taxon>
    </lineage>
</organism>
<gene>
    <name evidence="1" type="ORF">HZS54_25340</name>
</gene>
<name>A0A7D5PAH8_9EURY</name>
<dbReference type="GeneID" id="56085991"/>
<reference evidence="1 2" key="1">
    <citation type="submission" date="2020-07" db="EMBL/GenBank/DDBJ databases">
        <title>Halosimplex litoreum sp. nov. and Halosimplex rubrum sp. nov., isolated from different salt environments.</title>
        <authorList>
            <person name="Cui H."/>
        </authorList>
    </citation>
    <scope>NUCLEOTIDE SEQUENCE [LARGE SCALE GENOMIC DNA]</scope>
    <source>
        <strain evidence="1 2">R2</strain>
    </source>
</reference>
<keyword evidence="2" id="KW-1185">Reference proteome</keyword>
<dbReference type="RefSeq" id="WP_179919844.1">
    <property type="nucleotide sequence ID" value="NZ_CP058909.1"/>
</dbReference>
<dbReference type="KEGG" id="hpel:HZS54_25340"/>
<evidence type="ECO:0000313" key="1">
    <source>
        <dbReference type="EMBL" id="QLH84766.1"/>
    </source>
</evidence>
<dbReference type="Proteomes" id="UP000509346">
    <property type="component" value="Chromosome"/>
</dbReference>
<proteinExistence type="predicted"/>
<dbReference type="EMBL" id="CP058909">
    <property type="protein sequence ID" value="QLH84766.1"/>
    <property type="molecule type" value="Genomic_DNA"/>
</dbReference>